<dbReference type="Proteomes" id="UP001172457">
    <property type="component" value="Chromosome 5"/>
</dbReference>
<comment type="caution">
    <text evidence="3">The sequence shown here is derived from an EMBL/GenBank/DDBJ whole genome shotgun (WGS) entry which is preliminary data.</text>
</comment>
<keyword evidence="4" id="KW-1185">Reference proteome</keyword>
<dbReference type="SUPFAM" id="SSF56672">
    <property type="entry name" value="DNA/RNA polymerases"/>
    <property type="match status" value="1"/>
</dbReference>
<organism evidence="3 4">
    <name type="scientific">Centaurea solstitialis</name>
    <name type="common">yellow star-thistle</name>
    <dbReference type="NCBI Taxonomy" id="347529"/>
    <lineage>
        <taxon>Eukaryota</taxon>
        <taxon>Viridiplantae</taxon>
        <taxon>Streptophyta</taxon>
        <taxon>Embryophyta</taxon>
        <taxon>Tracheophyta</taxon>
        <taxon>Spermatophyta</taxon>
        <taxon>Magnoliopsida</taxon>
        <taxon>eudicotyledons</taxon>
        <taxon>Gunneridae</taxon>
        <taxon>Pentapetalae</taxon>
        <taxon>asterids</taxon>
        <taxon>campanulids</taxon>
        <taxon>Asterales</taxon>
        <taxon>Asteraceae</taxon>
        <taxon>Carduoideae</taxon>
        <taxon>Cardueae</taxon>
        <taxon>Centaureinae</taxon>
        <taxon>Centaurea</taxon>
    </lineage>
</organism>
<evidence type="ECO:0000256" key="1">
    <source>
        <dbReference type="SAM" id="MobiDB-lite"/>
    </source>
</evidence>
<evidence type="ECO:0000313" key="3">
    <source>
        <dbReference type="EMBL" id="KAJ9548593.1"/>
    </source>
</evidence>
<dbReference type="InterPro" id="IPR013103">
    <property type="entry name" value="RVT_2"/>
</dbReference>
<dbReference type="AlphaFoldDB" id="A0AA38STZ5"/>
<proteinExistence type="predicted"/>
<feature type="region of interest" description="Disordered" evidence="1">
    <location>
        <begin position="1"/>
        <end position="29"/>
    </location>
</feature>
<sequence>MAQNPQTQPNTSATASSPQPTAPTFPDSLPRPNLRTLMLPMAILIHHHHHPLLLPSYANPLEEGPVFKPATIRTVLSLAMGRKWPIHQFDVKNAFLHGNLHETVYMYQPPGFFNPSYSGHVFKLHKSLYGLKHAPRAWYQRFAQHLFTLGFTCSKSDTSLFIFRRCGECAYLLLYVDDIILTTSSSSLKTEIITALNREFEMTDLGVLSYFLGISVKRNSNGMFLTQQKYTEDILKREKMENCKPIATPVDTNSKLSAIVGEPMADPSLYRSLARALQYLTFTRSDIAYALK</sequence>
<reference evidence="3" key="1">
    <citation type="submission" date="2023-03" db="EMBL/GenBank/DDBJ databases">
        <title>Chromosome-scale reference genome and RAD-based genetic map of yellow starthistle (Centaurea solstitialis) reveal putative structural variation and QTLs associated with invader traits.</title>
        <authorList>
            <person name="Reatini B."/>
            <person name="Cang F.A."/>
            <person name="Jiang Q."/>
            <person name="Mckibben M.T.W."/>
            <person name="Barker M.S."/>
            <person name="Rieseberg L.H."/>
            <person name="Dlugosch K.M."/>
        </authorList>
    </citation>
    <scope>NUCLEOTIDE SEQUENCE</scope>
    <source>
        <strain evidence="3">CAN-66</strain>
        <tissue evidence="3">Leaf</tissue>
    </source>
</reference>
<evidence type="ECO:0000313" key="4">
    <source>
        <dbReference type="Proteomes" id="UP001172457"/>
    </source>
</evidence>
<feature type="compositionally biased region" description="Polar residues" evidence="1">
    <location>
        <begin position="1"/>
        <end position="19"/>
    </location>
</feature>
<evidence type="ECO:0000259" key="2">
    <source>
        <dbReference type="Pfam" id="PF07727"/>
    </source>
</evidence>
<gene>
    <name evidence="3" type="ORF">OSB04_021136</name>
</gene>
<dbReference type="EMBL" id="JARYMX010000005">
    <property type="protein sequence ID" value="KAJ9548593.1"/>
    <property type="molecule type" value="Genomic_DNA"/>
</dbReference>
<name>A0AA38STZ5_9ASTR</name>
<feature type="domain" description="Reverse transcriptase Ty1/copia-type" evidence="2">
    <location>
        <begin position="64"/>
        <end position="250"/>
    </location>
</feature>
<protein>
    <recommendedName>
        <fullName evidence="2">Reverse transcriptase Ty1/copia-type domain-containing protein</fullName>
    </recommendedName>
</protein>
<accession>A0AA38STZ5</accession>
<dbReference type="Pfam" id="PF07727">
    <property type="entry name" value="RVT_2"/>
    <property type="match status" value="1"/>
</dbReference>
<dbReference type="InterPro" id="IPR043502">
    <property type="entry name" value="DNA/RNA_pol_sf"/>
</dbReference>